<keyword evidence="3" id="KW-0694">RNA-binding</keyword>
<dbReference type="SUPFAM" id="SSF55120">
    <property type="entry name" value="Pseudouridine synthase"/>
    <property type="match status" value="1"/>
</dbReference>
<dbReference type="EC" id="5.4.99.-" evidence="4"/>
<dbReference type="GO" id="GO:0120159">
    <property type="term" value="F:rRNA pseudouridine synthase activity"/>
    <property type="evidence" value="ECO:0007669"/>
    <property type="project" value="UniProtKB-ARBA"/>
</dbReference>
<evidence type="ECO:0000256" key="4">
    <source>
        <dbReference type="RuleBase" id="RU003887"/>
    </source>
</evidence>
<evidence type="ECO:0000256" key="1">
    <source>
        <dbReference type="ARBA" id="ARBA00008348"/>
    </source>
</evidence>
<dbReference type="InterPro" id="IPR050343">
    <property type="entry name" value="RsuA_PseudoU_synthase"/>
</dbReference>
<dbReference type="PANTHER" id="PTHR47683:SF2">
    <property type="entry name" value="RNA-BINDING S4 DOMAIN-CONTAINING PROTEIN"/>
    <property type="match status" value="1"/>
</dbReference>
<dbReference type="Proteomes" id="UP000185891">
    <property type="component" value="Unassembled WGS sequence"/>
</dbReference>
<dbReference type="NCBIfam" id="TIGR00093">
    <property type="entry name" value="pseudouridine synthase"/>
    <property type="match status" value="1"/>
</dbReference>
<gene>
    <name evidence="6" type="ORF">A3E89_00865</name>
</gene>
<dbReference type="Pfam" id="PF00849">
    <property type="entry name" value="PseudoU_synth_2"/>
    <property type="match status" value="1"/>
</dbReference>
<dbReference type="GO" id="GO:0000455">
    <property type="term" value="P:enzyme-directed rRNA pseudouridine synthesis"/>
    <property type="evidence" value="ECO:0007669"/>
    <property type="project" value="UniProtKB-ARBA"/>
</dbReference>
<evidence type="ECO:0000313" key="7">
    <source>
        <dbReference type="Proteomes" id="UP000185891"/>
    </source>
</evidence>
<dbReference type="GO" id="GO:0003723">
    <property type="term" value="F:RNA binding"/>
    <property type="evidence" value="ECO:0007669"/>
    <property type="project" value="UniProtKB-KW"/>
</dbReference>
<dbReference type="InterPro" id="IPR006145">
    <property type="entry name" value="PsdUridine_synth_RsuA/RluA"/>
</dbReference>
<dbReference type="PROSITE" id="PS01149">
    <property type="entry name" value="PSI_RSU"/>
    <property type="match status" value="1"/>
</dbReference>
<dbReference type="InterPro" id="IPR036986">
    <property type="entry name" value="S4_RNA-bd_sf"/>
</dbReference>
<dbReference type="InterPro" id="IPR020103">
    <property type="entry name" value="PsdUridine_synth_cat_dom_sf"/>
</dbReference>
<dbReference type="Gene3D" id="3.10.290.10">
    <property type="entry name" value="RNA-binding S4 domain"/>
    <property type="match status" value="1"/>
</dbReference>
<feature type="domain" description="RNA-binding S4" evidence="5">
    <location>
        <begin position="1"/>
        <end position="60"/>
    </location>
</feature>
<dbReference type="InterPro" id="IPR020094">
    <property type="entry name" value="TruA/RsuA/RluB/E/F_N"/>
</dbReference>
<dbReference type="Gene3D" id="3.30.70.1560">
    <property type="entry name" value="Alpha-L RNA-binding motif"/>
    <property type="match status" value="1"/>
</dbReference>
<organism evidence="6 7">
    <name type="scientific">Candidatus Campbellbacteria bacterium RIFCSPHIGHO2_12_FULL_35_10</name>
    <dbReference type="NCBI Taxonomy" id="1797578"/>
    <lineage>
        <taxon>Bacteria</taxon>
        <taxon>Candidatus Campbelliibacteriota</taxon>
    </lineage>
</organism>
<dbReference type="EMBL" id="MFAA01000014">
    <property type="protein sequence ID" value="OGD69162.1"/>
    <property type="molecule type" value="Genomic_DNA"/>
</dbReference>
<dbReference type="SUPFAM" id="SSF55174">
    <property type="entry name" value="Alpha-L RNA-binding motif"/>
    <property type="match status" value="1"/>
</dbReference>
<evidence type="ECO:0000313" key="6">
    <source>
        <dbReference type="EMBL" id="OGD69162.1"/>
    </source>
</evidence>
<evidence type="ECO:0000259" key="5">
    <source>
        <dbReference type="SMART" id="SM00363"/>
    </source>
</evidence>
<protein>
    <recommendedName>
        <fullName evidence="4">Pseudouridine synthase</fullName>
        <ecNumber evidence="4">5.4.99.-</ecNumber>
    </recommendedName>
</protein>
<reference evidence="6 7" key="1">
    <citation type="journal article" date="2016" name="Nat. Commun.">
        <title>Thousands of microbial genomes shed light on interconnected biogeochemical processes in an aquifer system.</title>
        <authorList>
            <person name="Anantharaman K."/>
            <person name="Brown C.T."/>
            <person name="Hug L.A."/>
            <person name="Sharon I."/>
            <person name="Castelle C.J."/>
            <person name="Probst A.J."/>
            <person name="Thomas B.C."/>
            <person name="Singh A."/>
            <person name="Wilkins M.J."/>
            <person name="Karaoz U."/>
            <person name="Brodie E.L."/>
            <person name="Williams K.H."/>
            <person name="Hubbard S.S."/>
            <person name="Banfield J.F."/>
        </authorList>
    </citation>
    <scope>NUCLEOTIDE SEQUENCE [LARGE SCALE GENOMIC DNA]</scope>
</reference>
<proteinExistence type="inferred from homology"/>
<evidence type="ECO:0000256" key="2">
    <source>
        <dbReference type="ARBA" id="ARBA00023235"/>
    </source>
</evidence>
<dbReference type="InterPro" id="IPR000748">
    <property type="entry name" value="PsdUridine_synth_RsuA/RluB/E/F"/>
</dbReference>
<keyword evidence="2 4" id="KW-0413">Isomerase</keyword>
<dbReference type="Gene3D" id="3.30.70.580">
    <property type="entry name" value="Pseudouridine synthase I, catalytic domain, N-terminal subdomain"/>
    <property type="match status" value="1"/>
</dbReference>
<name>A0A1F5EP42_9BACT</name>
<dbReference type="SMART" id="SM00363">
    <property type="entry name" value="S4"/>
    <property type="match status" value="1"/>
</dbReference>
<evidence type="ECO:0000256" key="3">
    <source>
        <dbReference type="PROSITE-ProRule" id="PRU00182"/>
    </source>
</evidence>
<dbReference type="Pfam" id="PF01479">
    <property type="entry name" value="S4"/>
    <property type="match status" value="1"/>
</dbReference>
<dbReference type="InterPro" id="IPR018496">
    <property type="entry name" value="PsdUridine_synth_RsuA/RluB_CS"/>
</dbReference>
<comment type="caution">
    <text evidence="6">The sequence shown here is derived from an EMBL/GenBank/DDBJ whole genome shotgun (WGS) entry which is preliminary data.</text>
</comment>
<dbReference type="InterPro" id="IPR002942">
    <property type="entry name" value="S4_RNA-bd"/>
</dbReference>
<comment type="similarity">
    <text evidence="1 4">Belongs to the pseudouridine synthase RsuA family.</text>
</comment>
<dbReference type="InterPro" id="IPR042092">
    <property type="entry name" value="PsdUridine_s_RsuA/RluB/E/F_cat"/>
</dbReference>
<dbReference type="PANTHER" id="PTHR47683">
    <property type="entry name" value="PSEUDOURIDINE SYNTHASE FAMILY PROTEIN-RELATED"/>
    <property type="match status" value="1"/>
</dbReference>
<sequence>MRINRYLFLKGHCSRREADRLIEKGQVKINGKTAEVGQKIEKKDKVEISKEIEKIADNRVYLAFNKPKGVVTHNPIDGQKSIDDVLKYPKKVFPMGRLDKESHGLIILTNDGRITNALLNPENEHEKEYTVEVNRRIDLNFIKNMEKGVSIEGYKTKPAKITKTDARVFNIVLTEGKKHQIRRMCSSQRYEVNDLKRIRVMSVKLKNLRAGQYREIKGEELKKFLDDLKI</sequence>
<accession>A0A1F5EP42</accession>
<dbReference type="CDD" id="cd00165">
    <property type="entry name" value="S4"/>
    <property type="match status" value="1"/>
</dbReference>
<dbReference type="AlphaFoldDB" id="A0A1F5EP42"/>
<dbReference type="PROSITE" id="PS50889">
    <property type="entry name" value="S4"/>
    <property type="match status" value="1"/>
</dbReference>